<gene>
    <name evidence="2" type="primary">LOC110502315</name>
</gene>
<reference evidence="2" key="1">
    <citation type="submission" date="2020-07" db="EMBL/GenBank/DDBJ databases">
        <title>A long reads based de novo assembly of the rainbow trout Arlee double haploid line genome.</title>
        <authorList>
            <person name="Gao G."/>
            <person name="Palti Y."/>
        </authorList>
    </citation>
    <scope>NUCLEOTIDE SEQUENCE [LARGE SCALE GENOMIC DNA]</scope>
</reference>
<proteinExistence type="predicted"/>
<evidence type="ECO:0000256" key="1">
    <source>
        <dbReference type="SAM" id="MobiDB-lite"/>
    </source>
</evidence>
<keyword evidence="3" id="KW-1185">Reference proteome</keyword>
<evidence type="ECO:0000313" key="3">
    <source>
        <dbReference type="Proteomes" id="UP000694395"/>
    </source>
</evidence>
<dbReference type="GeneTree" id="ENSGT00570000079216"/>
<reference evidence="2" key="2">
    <citation type="submission" date="2025-08" db="UniProtKB">
        <authorList>
            <consortium name="Ensembl"/>
        </authorList>
    </citation>
    <scope>IDENTIFICATION</scope>
</reference>
<organism evidence="2 3">
    <name type="scientific">Oncorhynchus mykiss</name>
    <name type="common">Rainbow trout</name>
    <name type="synonym">Salmo gairdneri</name>
    <dbReference type="NCBI Taxonomy" id="8022"/>
    <lineage>
        <taxon>Eukaryota</taxon>
        <taxon>Metazoa</taxon>
        <taxon>Chordata</taxon>
        <taxon>Craniata</taxon>
        <taxon>Vertebrata</taxon>
        <taxon>Euteleostomi</taxon>
        <taxon>Actinopterygii</taxon>
        <taxon>Neopterygii</taxon>
        <taxon>Teleostei</taxon>
        <taxon>Protacanthopterygii</taxon>
        <taxon>Salmoniformes</taxon>
        <taxon>Salmonidae</taxon>
        <taxon>Salmoninae</taxon>
        <taxon>Oncorhynchus</taxon>
    </lineage>
</organism>
<dbReference type="GO" id="GO:0035082">
    <property type="term" value="P:axoneme assembly"/>
    <property type="evidence" value="ECO:0007669"/>
    <property type="project" value="InterPro"/>
</dbReference>
<dbReference type="InterPro" id="IPR039586">
    <property type="entry name" value="CFAP46"/>
</dbReference>
<name>A0A8K9XHR6_ONCMY</name>
<dbReference type="Proteomes" id="UP000694395">
    <property type="component" value="Chromosome 23"/>
</dbReference>
<dbReference type="PANTHER" id="PTHR15977">
    <property type="entry name" value="CILIA- AND FLAGELLA-ASSOCIATED PROTEIN 46"/>
    <property type="match status" value="1"/>
</dbReference>
<dbReference type="AlphaFoldDB" id="A0A8K9XHR6"/>
<dbReference type="PANTHER" id="PTHR15977:SF15">
    <property type="entry name" value="CILIA- AND FLAGELLA-ASSOCIATED PROTEIN 46"/>
    <property type="match status" value="1"/>
</dbReference>
<dbReference type="Ensembl" id="ENSOMYT00000137231.1">
    <property type="protein sequence ID" value="ENSOMYP00000132838.1"/>
    <property type="gene ID" value="ENSOMYG00000046576.2"/>
</dbReference>
<sequence length="278" mass="31112">MEDYLCPILSQFDFSCFGHQTPSISIPECIRPKDKEEKAGLDKGLAVGSPAELGEYVVLLADWMLMELPLEALAILQEEGLSSVSRDFSLQLLHTRLQREEPVESDNKKETKGGKGAKGKVDQSKAIKMVPVNRVLPPNTLPVDTHNFKCIFYLFDFNNDLLTPPISISLIFSGEIIYISRNFLDGYFLNISTARRGLATPQCAWFLSRLFPMFLLSRAFPRHSASTYALLALWGLTLDICKALCDNCLCRNGFMKFDLGNKIVSNARPVTYCGENCP</sequence>
<feature type="region of interest" description="Disordered" evidence="1">
    <location>
        <begin position="99"/>
        <end position="120"/>
    </location>
</feature>
<dbReference type="GO" id="GO:0060294">
    <property type="term" value="P:cilium movement involved in cell motility"/>
    <property type="evidence" value="ECO:0007669"/>
    <property type="project" value="InterPro"/>
</dbReference>
<evidence type="ECO:0000313" key="2">
    <source>
        <dbReference type="Ensembl" id="ENSOMYP00000132838.1"/>
    </source>
</evidence>
<accession>A0A8K9XHR6</accession>
<protein>
    <submittedName>
        <fullName evidence="2">Cilia and flagella associated protein 46</fullName>
    </submittedName>
</protein>
<reference evidence="2" key="3">
    <citation type="submission" date="2025-09" db="UniProtKB">
        <authorList>
            <consortium name="Ensembl"/>
        </authorList>
    </citation>
    <scope>IDENTIFICATION</scope>
</reference>